<protein>
    <recommendedName>
        <fullName evidence="1">Phage tail lysozyme domain-containing protein</fullName>
    </recommendedName>
</protein>
<sequence>MADMKVSMTLTVQDLGTAKLQRFSDMLKGLQDQLAPLNEQLKAFQEGMNVLGESVTRSLAPFRAATRTLKQATVVMGDAADAAKGMADSLSAVAEGAARAGAATAGVAAGMGAIGDAADTSRKKVEGMSGALKAMAELYAAMKLGEGAAASVRMASDYQNTMTQLRNLNLPRQEMAQILGDARQWRKVPGVSKLTALEAAKAAVTGAPGSRPYQEHIRQELMPEILKAAVYLKNVAGDKSSVHDIVRNFLGIVETRGKMQSLAAAKRAIDTALKVYIGTDDKVTLNAQETALRNMGYGEAPDLSTRGYILGEAVHEQFKASGHGSGAAGNTKAGTIETMTAASAMGGKMNVAQAMMLEQFGLLSYKDVRKIPGSSQVMVAPNSILDSQEALHNPFEWVRNVLIPHVRALTHQLFPTLHGKAFRNAFFDELVSYAKSSGGVNVGTGYVDIADTKQWLSIKQRAAMIQRAAGVEQANARAANNLNMQYAELKAKMHTLAVEIGTALLPAVTDLAQWAKTAALALNTLNEKMPVFKTLEGWAMALGALILGVRGVEWLMGLRAGFLALKAVKLGAVLLRWGGALTDVAADVTALSGPLVGAAMYLRGVGTAAAGIVPSFAALRGALLGLSAPIAGILGMLHSQSLNKGEGKALSGAEARATVMGTLMGMGLSKADAAAFAGNFKVESNFNPHQAQIGGGPGYGLAQWGHARQSRFQKVMGIPIQKSTMAQQLQFAVWEFQHKYPAAWAKFQAAKTPYEKAAIMTQYYEAPANLQANIEKRGALAEEYFNDPTVRLLGHAVHQVLSNTALAAARARAHAREMAINPNTLGYTGPVSLQQAQKVAAIKAKAAAHAKAVAAAALRAKEETERHVRLAFRRKMREDDRLTRIAGTIHGQYQGIFDPVSAKIPQILEHYRQIGDEIRGLHPRAAQEAMAVAHHKILKVRYQMASDQLRQMQRNLHLGVTDNAALVKAGAISHATAGQRDIALQQQMAPQMLKVAEAALKYAKAMKDPALVASLQEQIANLKAMGQQLGYYQEKVKGVLKNSFSGLLDQMMKGQKTWGQMLYSFFGSIANGIDNLISKKISNAIVDSLFSGKGGGGLGSAIGALFGAGNSPSAGISSGGGWLGGLFGHLGSWLSSIGLSFATGADYIPHDLVAQLHKGEMVVPAGPAEAIRSGAGFGPSQSVTYHINAVDSKSFLDQLGAVQREMTTMVMGTMNDLNLNGSLG</sequence>
<dbReference type="Gene3D" id="1.10.530.10">
    <property type="match status" value="1"/>
</dbReference>
<dbReference type="STRING" id="990288.Atc_1991"/>
<organism evidence="2 3">
    <name type="scientific">Acidithiobacillus caldus (strain SM-1)</name>
    <dbReference type="NCBI Taxonomy" id="990288"/>
    <lineage>
        <taxon>Bacteria</taxon>
        <taxon>Pseudomonadati</taxon>
        <taxon>Pseudomonadota</taxon>
        <taxon>Acidithiobacillia</taxon>
        <taxon>Acidithiobacillales</taxon>
        <taxon>Acidithiobacillaceae</taxon>
        <taxon>Acidithiobacillus</taxon>
    </lineage>
</organism>
<evidence type="ECO:0000313" key="3">
    <source>
        <dbReference type="Proteomes" id="UP000006135"/>
    </source>
</evidence>
<dbReference type="InterPro" id="IPR041219">
    <property type="entry name" value="Phage_lysozyme2"/>
</dbReference>
<dbReference type="KEGG" id="acu:Atc_1991"/>
<evidence type="ECO:0000313" key="2">
    <source>
        <dbReference type="EMBL" id="AEK58639.1"/>
    </source>
</evidence>
<reference evidence="2 3" key="1">
    <citation type="journal article" date="2011" name="J. Genet. Genomics">
        <title>Unraveling the Acidithiobacillus caldus complete genome and its central metabolisms for carbon assimilation.</title>
        <authorList>
            <person name="You X.Y."/>
            <person name="Guo X."/>
            <person name="Zheng H.J."/>
            <person name="Zhang M.J."/>
            <person name="Liu L.J."/>
            <person name="Zhu Y.Q."/>
            <person name="Zhu B."/>
            <person name="Wang S.Y."/>
            <person name="Zhao G.P."/>
            <person name="Poetsch A."/>
            <person name="Jiang C.Y."/>
            <person name="Liu S.J."/>
        </authorList>
    </citation>
    <scope>NUCLEOTIDE SEQUENCE [LARGE SCALE GENOMIC DNA]</scope>
    <source>
        <strain evidence="2 3">SM-1</strain>
    </source>
</reference>
<dbReference type="OrthoDB" id="7537686at2"/>
<proteinExistence type="predicted"/>
<dbReference type="Proteomes" id="UP000006135">
    <property type="component" value="Chromosome"/>
</dbReference>
<accession>F9ZQN9</accession>
<feature type="domain" description="Phage tail lysozyme" evidence="1">
    <location>
        <begin position="657"/>
        <end position="786"/>
    </location>
</feature>
<dbReference type="EMBL" id="CP002573">
    <property type="protein sequence ID" value="AEK58639.1"/>
    <property type="molecule type" value="Genomic_DNA"/>
</dbReference>
<gene>
    <name evidence="2" type="ordered locus">Atc_1991</name>
</gene>
<name>F9ZQN9_ACICS</name>
<keyword evidence="3" id="KW-1185">Reference proteome</keyword>
<dbReference type="GeneID" id="92931919"/>
<dbReference type="RefSeq" id="WP_014003150.1">
    <property type="nucleotide sequence ID" value="NC_015850.1"/>
</dbReference>
<dbReference type="AlphaFoldDB" id="F9ZQN9"/>
<dbReference type="Pfam" id="PF18013">
    <property type="entry name" value="Phage_lysozyme2"/>
    <property type="match status" value="1"/>
</dbReference>
<evidence type="ECO:0000259" key="1">
    <source>
        <dbReference type="Pfam" id="PF18013"/>
    </source>
</evidence>
<dbReference type="HOGENOM" id="CLU_268293_0_0_6"/>